<evidence type="ECO:0000313" key="8">
    <source>
        <dbReference type="Proteomes" id="UP001519290"/>
    </source>
</evidence>
<feature type="region of interest" description="Disordered" evidence="5">
    <location>
        <begin position="1"/>
        <end position="22"/>
    </location>
</feature>
<dbReference type="InterPro" id="IPR020476">
    <property type="entry name" value="Nudix_hydrolase"/>
</dbReference>
<dbReference type="PROSITE" id="PS00893">
    <property type="entry name" value="NUDIX_BOX"/>
    <property type="match status" value="1"/>
</dbReference>
<dbReference type="RefSeq" id="WP_209900755.1">
    <property type="nucleotide sequence ID" value="NZ_BAAAJW010000002.1"/>
</dbReference>
<keyword evidence="3 4" id="KW-0378">Hydrolase</keyword>
<evidence type="ECO:0000256" key="4">
    <source>
        <dbReference type="RuleBase" id="RU003476"/>
    </source>
</evidence>
<dbReference type="Proteomes" id="UP001519290">
    <property type="component" value="Unassembled WGS sequence"/>
</dbReference>
<evidence type="ECO:0000256" key="1">
    <source>
        <dbReference type="ARBA" id="ARBA00001946"/>
    </source>
</evidence>
<proteinExistence type="inferred from homology"/>
<dbReference type="InterPro" id="IPR020084">
    <property type="entry name" value="NUDIX_hydrolase_CS"/>
</dbReference>
<reference evidence="7 8" key="1">
    <citation type="submission" date="2021-03" db="EMBL/GenBank/DDBJ databases">
        <title>Sequencing the genomes of 1000 actinobacteria strains.</title>
        <authorList>
            <person name="Klenk H.-P."/>
        </authorList>
    </citation>
    <scope>NUCLEOTIDE SEQUENCE [LARGE SCALE GENOMIC DNA]</scope>
    <source>
        <strain evidence="7 8">DSM 14566</strain>
    </source>
</reference>
<evidence type="ECO:0000256" key="5">
    <source>
        <dbReference type="SAM" id="MobiDB-lite"/>
    </source>
</evidence>
<dbReference type="InterPro" id="IPR000086">
    <property type="entry name" value="NUDIX_hydrolase_dom"/>
</dbReference>
<feature type="domain" description="Nudix hydrolase" evidence="6">
    <location>
        <begin position="44"/>
        <end position="178"/>
    </location>
</feature>
<evidence type="ECO:0000313" key="7">
    <source>
        <dbReference type="EMBL" id="MBP2381526.1"/>
    </source>
</evidence>
<dbReference type="PANTHER" id="PTHR43046">
    <property type="entry name" value="GDP-MANNOSE MANNOSYL HYDROLASE"/>
    <property type="match status" value="1"/>
</dbReference>
<comment type="caution">
    <text evidence="7">The sequence shown here is derived from an EMBL/GenBank/DDBJ whole genome shotgun (WGS) entry which is preliminary data.</text>
</comment>
<dbReference type="PANTHER" id="PTHR43046:SF14">
    <property type="entry name" value="MUTT_NUDIX FAMILY PROTEIN"/>
    <property type="match status" value="1"/>
</dbReference>
<evidence type="ECO:0000256" key="3">
    <source>
        <dbReference type="ARBA" id="ARBA00022801"/>
    </source>
</evidence>
<comment type="cofactor">
    <cofactor evidence="1">
        <name>Mg(2+)</name>
        <dbReference type="ChEBI" id="CHEBI:18420"/>
    </cofactor>
</comment>
<gene>
    <name evidence="7" type="ORF">JOF43_001483</name>
</gene>
<evidence type="ECO:0000259" key="6">
    <source>
        <dbReference type="PROSITE" id="PS51462"/>
    </source>
</evidence>
<dbReference type="Pfam" id="PF00293">
    <property type="entry name" value="NUDIX"/>
    <property type="match status" value="1"/>
</dbReference>
<dbReference type="InterPro" id="IPR015797">
    <property type="entry name" value="NUDIX_hydrolase-like_dom_sf"/>
</dbReference>
<accession>A0ABS4WZH5</accession>
<name>A0ABS4WZH5_9MICO</name>
<dbReference type="EMBL" id="JAGIOD010000001">
    <property type="protein sequence ID" value="MBP2381526.1"/>
    <property type="molecule type" value="Genomic_DNA"/>
</dbReference>
<sequence length="178" mass="19914">MPRPAGLRSKDPAPRASTLGPTSERVLCRDIAGRIHLVPPEALVDRTSVYGLAFRAGEVLLVKDRQGDGDWDLPGGGVEDGESPLEALGRELHEETGLTMESEPRLLCQFEEHFFERERQEAWRSRRCFYLVETQGTVRTDGNDDDIERAAFLPWTEEDVAPVALAVIEEALERTGDR</sequence>
<dbReference type="PROSITE" id="PS51462">
    <property type="entry name" value="NUDIX"/>
    <property type="match status" value="1"/>
</dbReference>
<dbReference type="SUPFAM" id="SSF55811">
    <property type="entry name" value="Nudix"/>
    <property type="match status" value="1"/>
</dbReference>
<keyword evidence="8" id="KW-1185">Reference proteome</keyword>
<evidence type="ECO:0000256" key="2">
    <source>
        <dbReference type="ARBA" id="ARBA00005582"/>
    </source>
</evidence>
<dbReference type="PRINTS" id="PR00502">
    <property type="entry name" value="NUDIXFAMILY"/>
</dbReference>
<dbReference type="Gene3D" id="3.90.79.10">
    <property type="entry name" value="Nucleoside Triphosphate Pyrophosphohydrolase"/>
    <property type="match status" value="1"/>
</dbReference>
<comment type="similarity">
    <text evidence="2 4">Belongs to the Nudix hydrolase family.</text>
</comment>
<protein>
    <submittedName>
        <fullName evidence="7">8-oxo-dGTP pyrophosphatase MutT (NUDIX family)</fullName>
    </submittedName>
</protein>
<organism evidence="7 8">
    <name type="scientific">Brachybacterium sacelli</name>
    <dbReference type="NCBI Taxonomy" id="173364"/>
    <lineage>
        <taxon>Bacteria</taxon>
        <taxon>Bacillati</taxon>
        <taxon>Actinomycetota</taxon>
        <taxon>Actinomycetes</taxon>
        <taxon>Micrococcales</taxon>
        <taxon>Dermabacteraceae</taxon>
        <taxon>Brachybacterium</taxon>
    </lineage>
</organism>